<evidence type="ECO:0000256" key="1">
    <source>
        <dbReference type="SAM" id="SignalP"/>
    </source>
</evidence>
<gene>
    <name evidence="2" type="ORF">O3P16_13280</name>
</gene>
<keyword evidence="3" id="KW-1185">Reference proteome</keyword>
<accession>A0ABT4UNI3</accession>
<comment type="caution">
    <text evidence="2">The sequence shown here is derived from an EMBL/GenBank/DDBJ whole genome shotgun (WGS) entry which is preliminary data.</text>
</comment>
<evidence type="ECO:0008006" key="4">
    <source>
        <dbReference type="Google" id="ProtNLM"/>
    </source>
</evidence>
<protein>
    <recommendedName>
        <fullName evidence="4">Lipoprotein</fullName>
    </recommendedName>
</protein>
<sequence length="204" mass="23371">MRRIYFFLILTALFIISSCGTENTTPADENKIETFAADTTNEPLYPYAQYIDSQINYVVNAQLAVFQFKYDNGILTDSSIISKDSFRQIASQFNQPDLNLSGLRKGYTEESFQDLSTESITFMIKALNDTSVIKEVTVLLQPESKAVKNIIIKKIIEHPDYTETRNLLWVNNMNCQIVSVLNYKSGKTESKILKLEWDKPLQEI</sequence>
<feature type="chain" id="PRO_5046353869" description="Lipoprotein" evidence="1">
    <location>
        <begin position="21"/>
        <end position="204"/>
    </location>
</feature>
<dbReference type="Proteomes" id="UP001210231">
    <property type="component" value="Unassembled WGS sequence"/>
</dbReference>
<dbReference type="PROSITE" id="PS51257">
    <property type="entry name" value="PROKAR_LIPOPROTEIN"/>
    <property type="match status" value="1"/>
</dbReference>
<reference evidence="2 3" key="1">
    <citation type="submission" date="2022-12" db="EMBL/GenBank/DDBJ databases">
        <title>Chitinophagaceae gen. sp. nov., a new member of the family Chitinophagaceae, isolated from soil in a chemical factory.</title>
        <authorList>
            <person name="Ke Z."/>
        </authorList>
    </citation>
    <scope>NUCLEOTIDE SEQUENCE [LARGE SCALE GENOMIC DNA]</scope>
    <source>
        <strain evidence="2 3">LY-5</strain>
    </source>
</reference>
<name>A0ABT4UNI3_9BACT</name>
<evidence type="ECO:0000313" key="3">
    <source>
        <dbReference type="Proteomes" id="UP001210231"/>
    </source>
</evidence>
<organism evidence="2 3">
    <name type="scientific">Polluticaenibacter yanchengensis</name>
    <dbReference type="NCBI Taxonomy" id="3014562"/>
    <lineage>
        <taxon>Bacteria</taxon>
        <taxon>Pseudomonadati</taxon>
        <taxon>Bacteroidota</taxon>
        <taxon>Chitinophagia</taxon>
        <taxon>Chitinophagales</taxon>
        <taxon>Chitinophagaceae</taxon>
        <taxon>Polluticaenibacter</taxon>
    </lineage>
</organism>
<dbReference type="EMBL" id="JAQGEF010000017">
    <property type="protein sequence ID" value="MDA3615785.1"/>
    <property type="molecule type" value="Genomic_DNA"/>
</dbReference>
<keyword evidence="1" id="KW-0732">Signal</keyword>
<dbReference type="RefSeq" id="WP_407032113.1">
    <property type="nucleotide sequence ID" value="NZ_JAQGEF010000017.1"/>
</dbReference>
<feature type="signal peptide" evidence="1">
    <location>
        <begin position="1"/>
        <end position="20"/>
    </location>
</feature>
<proteinExistence type="predicted"/>
<evidence type="ECO:0000313" key="2">
    <source>
        <dbReference type="EMBL" id="MDA3615785.1"/>
    </source>
</evidence>